<accession>A0A0D0DP00</accession>
<reference evidence="1 2" key="1">
    <citation type="submission" date="2014-04" db="EMBL/GenBank/DDBJ databases">
        <authorList>
            <consortium name="DOE Joint Genome Institute"/>
            <person name="Kuo A."/>
            <person name="Kohler A."/>
            <person name="Jargeat P."/>
            <person name="Nagy L.G."/>
            <person name="Floudas D."/>
            <person name="Copeland A."/>
            <person name="Barry K.W."/>
            <person name="Cichocki N."/>
            <person name="Veneault-Fourrey C."/>
            <person name="LaButti K."/>
            <person name="Lindquist E.A."/>
            <person name="Lipzen A."/>
            <person name="Lundell T."/>
            <person name="Morin E."/>
            <person name="Murat C."/>
            <person name="Sun H."/>
            <person name="Tunlid A."/>
            <person name="Henrissat B."/>
            <person name="Grigoriev I.V."/>
            <person name="Hibbett D.S."/>
            <person name="Martin F."/>
            <person name="Nordberg H.P."/>
            <person name="Cantor M.N."/>
            <person name="Hua S.X."/>
        </authorList>
    </citation>
    <scope>NUCLEOTIDE SEQUENCE [LARGE SCALE GENOMIC DNA]</scope>
    <source>
        <strain evidence="1 2">Ve08.2h10</strain>
    </source>
</reference>
<dbReference type="Proteomes" id="UP000054538">
    <property type="component" value="Unassembled WGS sequence"/>
</dbReference>
<organism evidence="1 2">
    <name type="scientific">Paxillus rubicundulus Ve08.2h10</name>
    <dbReference type="NCBI Taxonomy" id="930991"/>
    <lineage>
        <taxon>Eukaryota</taxon>
        <taxon>Fungi</taxon>
        <taxon>Dikarya</taxon>
        <taxon>Basidiomycota</taxon>
        <taxon>Agaricomycotina</taxon>
        <taxon>Agaricomycetes</taxon>
        <taxon>Agaricomycetidae</taxon>
        <taxon>Boletales</taxon>
        <taxon>Paxilineae</taxon>
        <taxon>Paxillaceae</taxon>
        <taxon>Paxillus</taxon>
    </lineage>
</organism>
<keyword evidence="2" id="KW-1185">Reference proteome</keyword>
<dbReference type="AlphaFoldDB" id="A0A0D0DP00"/>
<dbReference type="HOGENOM" id="CLU_2347339_0_0_1"/>
<dbReference type="EMBL" id="KN826016">
    <property type="protein sequence ID" value="KIK80450.1"/>
    <property type="molecule type" value="Genomic_DNA"/>
</dbReference>
<reference evidence="2" key="2">
    <citation type="submission" date="2015-01" db="EMBL/GenBank/DDBJ databases">
        <title>Evolutionary Origins and Diversification of the Mycorrhizal Mutualists.</title>
        <authorList>
            <consortium name="DOE Joint Genome Institute"/>
            <consortium name="Mycorrhizal Genomics Consortium"/>
            <person name="Kohler A."/>
            <person name="Kuo A."/>
            <person name="Nagy L.G."/>
            <person name="Floudas D."/>
            <person name="Copeland A."/>
            <person name="Barry K.W."/>
            <person name="Cichocki N."/>
            <person name="Veneault-Fourrey C."/>
            <person name="LaButti K."/>
            <person name="Lindquist E.A."/>
            <person name="Lipzen A."/>
            <person name="Lundell T."/>
            <person name="Morin E."/>
            <person name="Murat C."/>
            <person name="Riley R."/>
            <person name="Ohm R."/>
            <person name="Sun H."/>
            <person name="Tunlid A."/>
            <person name="Henrissat B."/>
            <person name="Grigoriev I.V."/>
            <person name="Hibbett D.S."/>
            <person name="Martin F."/>
        </authorList>
    </citation>
    <scope>NUCLEOTIDE SEQUENCE [LARGE SCALE GENOMIC DNA]</scope>
    <source>
        <strain evidence="2">Ve08.2h10</strain>
    </source>
</reference>
<evidence type="ECO:0000313" key="1">
    <source>
        <dbReference type="EMBL" id="KIK80450.1"/>
    </source>
</evidence>
<proteinExistence type="predicted"/>
<dbReference type="InParanoid" id="A0A0D0DP00"/>
<name>A0A0D0DP00_9AGAM</name>
<evidence type="ECO:0000313" key="2">
    <source>
        <dbReference type="Proteomes" id="UP000054538"/>
    </source>
</evidence>
<gene>
    <name evidence="1" type="ORF">PAXRUDRAFT_234864</name>
</gene>
<sequence length="97" mass="11178">MHNHCDKTQCVQLMPGHYPEMNVNAQGRGSEGGSKIGMTFRLFPIECSSPLHTRLGRRHLNRHHVDRDDPRHSYKHSCFSNDRDKKVPFKFGHNVGV</sequence>
<protein>
    <submittedName>
        <fullName evidence="1">Uncharacterized protein</fullName>
    </submittedName>
</protein>